<dbReference type="SUPFAM" id="SSF142019">
    <property type="entry name" value="Nqo1 FMN-binding domain-like"/>
    <property type="match status" value="1"/>
</dbReference>
<feature type="binding site" evidence="8">
    <location>
        <position position="428"/>
    </location>
    <ligand>
        <name>[4Fe-4S] cluster</name>
        <dbReference type="ChEBI" id="CHEBI:49883"/>
        <label>2</label>
    </ligand>
</feature>
<keyword evidence="8" id="KW-0472">Membrane</keyword>
<proteinExistence type="inferred from homology"/>
<evidence type="ECO:0000256" key="4">
    <source>
        <dbReference type="ARBA" id="ARBA00022737"/>
    </source>
</evidence>
<feature type="binding site" evidence="8">
    <location>
        <position position="422"/>
    </location>
    <ligand>
        <name>[4Fe-4S] cluster</name>
        <dbReference type="ChEBI" id="CHEBI:49883"/>
        <label>2</label>
    </ligand>
</feature>
<dbReference type="Gene3D" id="3.10.20.600">
    <property type="match status" value="1"/>
</dbReference>
<feature type="binding site" evidence="8">
    <location>
        <position position="432"/>
    </location>
    <ligand>
        <name>[4Fe-4S] cluster</name>
        <dbReference type="ChEBI" id="CHEBI:49883"/>
        <label>1</label>
    </ligand>
</feature>
<dbReference type="PANTHER" id="PTHR43034:SF2">
    <property type="entry name" value="ION-TRANSLOCATING OXIDOREDUCTASE COMPLEX SUBUNIT C"/>
    <property type="match status" value="1"/>
</dbReference>
<dbReference type="PANTHER" id="PTHR43034">
    <property type="entry name" value="ION-TRANSLOCATING OXIDOREDUCTASE COMPLEX SUBUNIT C"/>
    <property type="match status" value="1"/>
</dbReference>
<feature type="binding site" evidence="8">
    <location>
        <position position="386"/>
    </location>
    <ligand>
        <name>[4Fe-4S] cluster</name>
        <dbReference type="ChEBI" id="CHEBI:49883"/>
        <label>1</label>
    </ligand>
</feature>
<evidence type="ECO:0000313" key="11">
    <source>
        <dbReference type="Proteomes" id="UP000553343"/>
    </source>
</evidence>
<dbReference type="GO" id="GO:0005886">
    <property type="term" value="C:plasma membrane"/>
    <property type="evidence" value="ECO:0007669"/>
    <property type="project" value="UniProtKB-SubCell"/>
</dbReference>
<dbReference type="Proteomes" id="UP000553343">
    <property type="component" value="Unassembled WGS sequence"/>
</dbReference>
<accession>A0A850T980</accession>
<comment type="subunit">
    <text evidence="8">The complex is composed of six subunits: RnfA, RnfB, RnfC, RnfD, RnfE and RnfG.</text>
</comment>
<feature type="domain" description="4Fe-4S ferredoxin-type" evidence="9">
    <location>
        <begin position="413"/>
        <end position="444"/>
    </location>
</feature>
<gene>
    <name evidence="10" type="primary">rsxC</name>
    <name evidence="8" type="synonym">rnfC</name>
    <name evidence="10" type="ORF">HXW94_02720</name>
</gene>
<dbReference type="AlphaFoldDB" id="A0A850T980"/>
<dbReference type="InterPro" id="IPR017900">
    <property type="entry name" value="4Fe4S_Fe_S_CS"/>
</dbReference>
<dbReference type="GO" id="GO:0051539">
    <property type="term" value="F:4 iron, 4 sulfur cluster binding"/>
    <property type="evidence" value="ECO:0007669"/>
    <property type="project" value="UniProtKB-KW"/>
</dbReference>
<evidence type="ECO:0000256" key="2">
    <source>
        <dbReference type="ARBA" id="ARBA00022485"/>
    </source>
</evidence>
<keyword evidence="5 8" id="KW-0249">Electron transport</keyword>
<feature type="binding site" evidence="8">
    <location>
        <position position="425"/>
    </location>
    <ligand>
        <name>[4Fe-4S] cluster</name>
        <dbReference type="ChEBI" id="CHEBI:49883"/>
        <label>2</label>
    </ligand>
</feature>
<keyword evidence="1 8" id="KW-0813">Transport</keyword>
<dbReference type="InterPro" id="IPR011538">
    <property type="entry name" value="Nuo51_FMN-bd"/>
</dbReference>
<dbReference type="InterPro" id="IPR026902">
    <property type="entry name" value="RnfC_N"/>
</dbReference>
<dbReference type="Pfam" id="PF10531">
    <property type="entry name" value="SLBB"/>
    <property type="match status" value="1"/>
</dbReference>
<evidence type="ECO:0000259" key="9">
    <source>
        <dbReference type="PROSITE" id="PS51379"/>
    </source>
</evidence>
<feature type="binding site" evidence="8">
    <location>
        <position position="389"/>
    </location>
    <ligand>
        <name>[4Fe-4S] cluster</name>
        <dbReference type="ChEBI" id="CHEBI:49883"/>
        <label>1</label>
    </ligand>
</feature>
<dbReference type="Gene3D" id="3.40.50.11540">
    <property type="entry name" value="NADH-ubiquinone oxidoreductase 51kDa subunit"/>
    <property type="match status" value="1"/>
</dbReference>
<dbReference type="Pfam" id="PF01512">
    <property type="entry name" value="Complex1_51K"/>
    <property type="match status" value="1"/>
</dbReference>
<dbReference type="PROSITE" id="PS00198">
    <property type="entry name" value="4FE4S_FER_1"/>
    <property type="match status" value="2"/>
</dbReference>
<dbReference type="EMBL" id="JACADJ010000005">
    <property type="protein sequence ID" value="NWH03916.1"/>
    <property type="molecule type" value="Genomic_DNA"/>
</dbReference>
<keyword evidence="3 8" id="KW-0479">Metal-binding</keyword>
<dbReference type="GO" id="GO:0046872">
    <property type="term" value="F:metal ion binding"/>
    <property type="evidence" value="ECO:0007669"/>
    <property type="project" value="UniProtKB-KW"/>
</dbReference>
<comment type="cofactor">
    <cofactor evidence="8">
        <name>[4Fe-4S] cluster</name>
        <dbReference type="ChEBI" id="CHEBI:49883"/>
    </cofactor>
    <text evidence="8">Binds 2 [4Fe-4S] clusters per subunit.</text>
</comment>
<organism evidence="10 11">
    <name type="scientific">Desulfobacter latus</name>
    <dbReference type="NCBI Taxonomy" id="2292"/>
    <lineage>
        <taxon>Bacteria</taxon>
        <taxon>Pseudomonadati</taxon>
        <taxon>Thermodesulfobacteriota</taxon>
        <taxon>Desulfobacteria</taxon>
        <taxon>Desulfobacterales</taxon>
        <taxon>Desulfobacteraceae</taxon>
        <taxon>Desulfobacter</taxon>
    </lineage>
</organism>
<evidence type="ECO:0000313" key="10">
    <source>
        <dbReference type="EMBL" id="NWH03916.1"/>
    </source>
</evidence>
<evidence type="ECO:0000256" key="6">
    <source>
        <dbReference type="ARBA" id="ARBA00023004"/>
    </source>
</evidence>
<dbReference type="InterPro" id="IPR019554">
    <property type="entry name" value="Soluble_ligand-bd"/>
</dbReference>
<dbReference type="InterPro" id="IPR017896">
    <property type="entry name" value="4Fe4S_Fe-S-bd"/>
</dbReference>
<keyword evidence="7 8" id="KW-0411">Iron-sulfur</keyword>
<dbReference type="NCBIfam" id="TIGR01945">
    <property type="entry name" value="rnfC"/>
    <property type="match status" value="1"/>
</dbReference>
<keyword evidence="8" id="KW-1278">Translocase</keyword>
<keyword evidence="2 8" id="KW-0004">4Fe-4S</keyword>
<keyword evidence="4 8" id="KW-0677">Repeat</keyword>
<dbReference type="Gene3D" id="3.30.70.20">
    <property type="match status" value="1"/>
</dbReference>
<comment type="caution">
    <text evidence="10">The sequence shown here is derived from an EMBL/GenBank/DDBJ whole genome shotgun (WGS) entry which is preliminary data.</text>
</comment>
<evidence type="ECO:0000256" key="1">
    <source>
        <dbReference type="ARBA" id="ARBA00022448"/>
    </source>
</evidence>
<comment type="similarity">
    <text evidence="8">Belongs to the 4Fe4S bacterial-type ferredoxin family. RnfC subfamily.</text>
</comment>
<comment type="function">
    <text evidence="8">Part of a membrane-bound complex that couples electron transfer with translocation of ions across the membrane.</text>
</comment>
<keyword evidence="6 8" id="KW-0408">Iron</keyword>
<sequence length="455" mass="48737">MGLFKLKGFPGTGSFPHGIHPPDNKALSANMAVEVMEIPRTVTLPLLQHLGVPCKQIVKSGETVGYGQMVGKGEAFVSASLHAPIAGKVKRNTMVTLPNGRHLDAITIQAEGEQIPPERIWEDVKFTQWPRDGFSDYGSMDIVKKIQESGIVGLGGAAFPTHVKVMPNDTRVIDTLMVNGCECEPYLTCDYRLMVEAPEVIVTGALLTGRAVSAKEIVICVEDNKPEAIKRLQQATRQTVVQVAVLKTKYPQGSEKQLVKAVVGLNIPLGGLPADAGVAVSNVQTMAAVARSIIKDVPLTHRVVTVSGQGICNPKNIFVPIGISLAEVVDFCGGLTPNAARIISGGPMMGFAFSNLSAPVTKGTSGLTVLTHDDVRKADETNCVRCGRCVDACPMNLVPTRLALAARYNNPEIAAQYHIRACVECGSCAYVCPAKLNLVQLIREGKAQLNAWERR</sequence>
<dbReference type="GO" id="GO:0009055">
    <property type="term" value="F:electron transfer activity"/>
    <property type="evidence" value="ECO:0007669"/>
    <property type="project" value="InterPro"/>
</dbReference>
<evidence type="ECO:0000256" key="8">
    <source>
        <dbReference type="HAMAP-Rule" id="MF_00461"/>
    </source>
</evidence>
<dbReference type="GO" id="GO:0022900">
    <property type="term" value="P:electron transport chain"/>
    <property type="evidence" value="ECO:0007669"/>
    <property type="project" value="UniProtKB-UniRule"/>
</dbReference>
<dbReference type="PROSITE" id="PS51379">
    <property type="entry name" value="4FE4S_FER_2"/>
    <property type="match status" value="2"/>
</dbReference>
<comment type="subcellular location">
    <subcellularLocation>
        <location evidence="8">Cell membrane</location>
        <topology evidence="8">Peripheral membrane protein</topology>
    </subcellularLocation>
</comment>
<dbReference type="Pfam" id="PF13375">
    <property type="entry name" value="RnfC_N"/>
    <property type="match status" value="1"/>
</dbReference>
<feature type="domain" description="4Fe-4S ferredoxin-type" evidence="9">
    <location>
        <begin position="374"/>
        <end position="403"/>
    </location>
</feature>
<feature type="binding site" evidence="8">
    <location>
        <position position="383"/>
    </location>
    <ligand>
        <name>[4Fe-4S] cluster</name>
        <dbReference type="ChEBI" id="CHEBI:49883"/>
        <label>1</label>
    </ligand>
</feature>
<evidence type="ECO:0000256" key="7">
    <source>
        <dbReference type="ARBA" id="ARBA00023014"/>
    </source>
</evidence>
<dbReference type="EC" id="7.-.-.-" evidence="8"/>
<evidence type="ECO:0000256" key="5">
    <source>
        <dbReference type="ARBA" id="ARBA00022982"/>
    </source>
</evidence>
<evidence type="ECO:0000256" key="3">
    <source>
        <dbReference type="ARBA" id="ARBA00022723"/>
    </source>
</evidence>
<protein>
    <recommendedName>
        <fullName evidence="8">Ion-translocating oxidoreductase complex subunit C</fullName>
        <ecNumber evidence="8">7.-.-.-</ecNumber>
    </recommendedName>
    <alternativeName>
        <fullName evidence="8">Rnf electron transport complex subunit C</fullName>
    </alternativeName>
</protein>
<dbReference type="RefSeq" id="WP_178365373.1">
    <property type="nucleotide sequence ID" value="NZ_JACADJ010000005.1"/>
</dbReference>
<keyword evidence="11" id="KW-1185">Reference proteome</keyword>
<keyword evidence="8" id="KW-1003">Cell membrane</keyword>
<dbReference type="HAMAP" id="MF_00461">
    <property type="entry name" value="RsxC_RnfC"/>
    <property type="match status" value="1"/>
</dbReference>
<name>A0A850T980_9BACT</name>
<dbReference type="SUPFAM" id="SSF46548">
    <property type="entry name" value="alpha-helical ferredoxin"/>
    <property type="match status" value="1"/>
</dbReference>
<reference evidence="10 11" key="1">
    <citation type="submission" date="2020-06" db="EMBL/GenBank/DDBJ databases">
        <title>High-quality draft genome of sulfate reducer Desulfobacter latus type strain AcrS2 isolated from marine sediment.</title>
        <authorList>
            <person name="Hoppe M."/>
            <person name="Larsen C.K."/>
            <person name="Marshall I.P.G."/>
            <person name="Schramm A."/>
            <person name="Marietou A.G."/>
        </authorList>
    </citation>
    <scope>NUCLEOTIDE SEQUENCE [LARGE SCALE GENOMIC DNA]</scope>
    <source>
        <strain evidence="10 11">AcRS2</strain>
    </source>
</reference>
<feature type="binding site" evidence="8">
    <location>
        <position position="393"/>
    </location>
    <ligand>
        <name>[4Fe-4S] cluster</name>
        <dbReference type="ChEBI" id="CHEBI:49883"/>
        <label>2</label>
    </ligand>
</feature>
<dbReference type="InterPro" id="IPR037225">
    <property type="entry name" value="Nuo51_FMN-bd_sf"/>
</dbReference>
<dbReference type="InterPro" id="IPR010208">
    <property type="entry name" value="Ion_transpt_RnfC/RsxC"/>
</dbReference>
<dbReference type="Pfam" id="PF12838">
    <property type="entry name" value="Fer4_7"/>
    <property type="match status" value="1"/>
</dbReference>
<dbReference type="NCBIfam" id="NF003454">
    <property type="entry name" value="PRK05035.1"/>
    <property type="match status" value="1"/>
</dbReference>